<accession>A0ABR3K0E0</accession>
<organism evidence="7 8">
    <name type="scientific">Hohenbuehelia grisea</name>
    <dbReference type="NCBI Taxonomy" id="104357"/>
    <lineage>
        <taxon>Eukaryota</taxon>
        <taxon>Fungi</taxon>
        <taxon>Dikarya</taxon>
        <taxon>Basidiomycota</taxon>
        <taxon>Agaricomycotina</taxon>
        <taxon>Agaricomycetes</taxon>
        <taxon>Agaricomycetidae</taxon>
        <taxon>Agaricales</taxon>
        <taxon>Pleurotineae</taxon>
        <taxon>Pleurotaceae</taxon>
        <taxon>Hohenbuehelia</taxon>
    </lineage>
</organism>
<keyword evidence="5" id="KW-0472">Membrane</keyword>
<name>A0ABR3K0E0_9AGAR</name>
<proteinExistence type="predicted"/>
<keyword evidence="8" id="KW-1185">Reference proteome</keyword>
<keyword evidence="2" id="KW-0812">Transmembrane</keyword>
<feature type="compositionally biased region" description="Gly residues" evidence="6">
    <location>
        <begin position="665"/>
        <end position="678"/>
    </location>
</feature>
<dbReference type="InterPro" id="IPR013946">
    <property type="entry name" value="NCA2-like"/>
</dbReference>
<dbReference type="Pfam" id="PF08637">
    <property type="entry name" value="NCA2"/>
    <property type="match status" value="1"/>
</dbReference>
<evidence type="ECO:0008006" key="9">
    <source>
        <dbReference type="Google" id="ProtNLM"/>
    </source>
</evidence>
<keyword evidence="3" id="KW-1133">Transmembrane helix</keyword>
<gene>
    <name evidence="7" type="ORF">HGRIS_006314</name>
</gene>
<evidence type="ECO:0000256" key="5">
    <source>
        <dbReference type="ARBA" id="ARBA00023136"/>
    </source>
</evidence>
<dbReference type="EMBL" id="JASNQZ010000001">
    <property type="protein sequence ID" value="KAL0961357.1"/>
    <property type="molecule type" value="Genomic_DNA"/>
</dbReference>
<keyword evidence="4" id="KW-0496">Mitochondrion</keyword>
<evidence type="ECO:0000313" key="7">
    <source>
        <dbReference type="EMBL" id="KAL0961357.1"/>
    </source>
</evidence>
<evidence type="ECO:0000256" key="3">
    <source>
        <dbReference type="ARBA" id="ARBA00022989"/>
    </source>
</evidence>
<evidence type="ECO:0000256" key="2">
    <source>
        <dbReference type="ARBA" id="ARBA00022692"/>
    </source>
</evidence>
<comment type="caution">
    <text evidence="7">The sequence shown here is derived from an EMBL/GenBank/DDBJ whole genome shotgun (WGS) entry which is preliminary data.</text>
</comment>
<protein>
    <recommendedName>
        <fullName evidence="9">NCA2-domain-containing protein</fullName>
    </recommendedName>
</protein>
<evidence type="ECO:0000256" key="6">
    <source>
        <dbReference type="SAM" id="MobiDB-lite"/>
    </source>
</evidence>
<reference evidence="8" key="1">
    <citation type="submission" date="2024-06" db="EMBL/GenBank/DDBJ databases">
        <title>Multi-omics analyses provide insights into the biosynthesis of the anticancer antibiotic pleurotin in Hohenbuehelia grisea.</title>
        <authorList>
            <person name="Weaver J.A."/>
            <person name="Alberti F."/>
        </authorList>
    </citation>
    <scope>NUCLEOTIDE SEQUENCE [LARGE SCALE GENOMIC DNA]</scope>
    <source>
        <strain evidence="8">T-177</strain>
    </source>
</reference>
<evidence type="ECO:0000256" key="4">
    <source>
        <dbReference type="ARBA" id="ARBA00023128"/>
    </source>
</evidence>
<feature type="region of interest" description="Disordered" evidence="6">
    <location>
        <begin position="630"/>
        <end position="689"/>
    </location>
</feature>
<comment type="subcellular location">
    <subcellularLocation>
        <location evidence="1">Mitochondrion membrane</location>
        <topology evidence="1">Multi-pass membrane protein</topology>
    </subcellularLocation>
</comment>
<evidence type="ECO:0000256" key="1">
    <source>
        <dbReference type="ARBA" id="ARBA00004225"/>
    </source>
</evidence>
<sequence>MSKQAEICLNDPRAKCCLVRPTMSSFTQHHLRSLHLPTQPQPQHQSDQHLELRALILQSSIDPDNALPLLQPSAGLVPDSERDALVDIVTAKLVIQLYSQMLDVFLREARDAEAEAEWWADVERFKANVAWYLLQTLPIRLKDLLKSLSQGVTHPAQLAASVFPHLRRHDRLLALPSSFAVFLPSPQSLPSLPTSAAAIQSSAVGLADRIRNAVAFALAALTLPFELAQQECRAKRRRLQRVRDQRASVLGALAQQREVLQAALATDDLRGSLAACINSLQRTAHLRDESTSFDTNSPVDALRVTFAQLLPDHQHAHSSLLSSYLARPGRLTRIWPKIVFLPPLVLFAVRALYNRKSSLAELYEEAKETVRGFVRGWILDPLADIVRTVRAGSDEDAAGIIIRKEGVKADLDSLERMAVSLAQDKLAYTPAQVDALRTQIAAGDLTPVLEIYEADIRTPLRSALTGTLLRSVFIQVQKAKVDIDQALTGIDKLIKSQELTFAFVGVAPALVVAYVLGGYLRTALSGTAARLGLPGAQRHQDRYGGRTERARVAAVMRRVERLLVRQGAKSEVSTAESGVAGVGEVTPLTHGLLLVSLAHLRAYAVQWLPAHKGFLREDGPGVGLGLIGTSPDVEPSSSTGVPASLVQEDREPEEAEEVGDEGEEGANGGGDEYTGGDTGMREGFLEDVGDLEDPRLAREDRLRVVDRMWRCWGARLGWGVGGA</sequence>
<evidence type="ECO:0000313" key="8">
    <source>
        <dbReference type="Proteomes" id="UP001556367"/>
    </source>
</evidence>
<dbReference type="PANTHER" id="PTHR28234">
    <property type="entry name" value="NUCLEAR CONTROL OF ATPASE PROTEIN 2"/>
    <property type="match status" value="1"/>
</dbReference>
<dbReference type="PANTHER" id="PTHR28234:SF1">
    <property type="entry name" value="NUCLEAR CONTROL OF ATPASE PROTEIN 2"/>
    <property type="match status" value="1"/>
</dbReference>
<dbReference type="Proteomes" id="UP001556367">
    <property type="component" value="Unassembled WGS sequence"/>
</dbReference>
<feature type="compositionally biased region" description="Acidic residues" evidence="6">
    <location>
        <begin position="650"/>
        <end position="664"/>
    </location>
</feature>